<dbReference type="InterPro" id="IPR011990">
    <property type="entry name" value="TPR-like_helical_dom_sf"/>
</dbReference>
<sequence length="347" mass="40208">MTPEIKFIIDTIFSKTEGQNIEFKEVNSKNPVNTILAYTEKYVTGFLNAAVEGDIYLGIQDSGKISGIIINRSDKDEILRTIPNKLRNTKPSVIQSCYQVNFYTVYDTESMEIENLYVVRIHVFKLEFEEEYFYKTSGGNTYLKKEASCMELPPEELAKELKNRHQKSLKRELEKINIQLDREPENKTLLRKKAEIYRFMGNVDMMNEIYEKLIDLNPKNSTTRVAYASAHKSIGDLDGALSILNDALKLDKNNSAVLKLKGSILLSSNNIEEALQSYHEALNNNPDDYTVITQIGIILRELCKYKESIYFFNYALSKYPGYRAAKYERQKTYYKMFLKRTKSNINQ</sequence>
<dbReference type="PANTHER" id="PTHR44943">
    <property type="entry name" value="CELLULOSE SYNTHASE OPERON PROTEIN C"/>
    <property type="match status" value="1"/>
</dbReference>
<dbReference type="Gene3D" id="3.30.950.30">
    <property type="entry name" value="Schlafen, AAA domain"/>
    <property type="match status" value="1"/>
</dbReference>
<organism evidence="5 6">
    <name type="scientific">Anabaena subtropica FACHB-260</name>
    <dbReference type="NCBI Taxonomy" id="2692884"/>
    <lineage>
        <taxon>Bacteria</taxon>
        <taxon>Bacillati</taxon>
        <taxon>Cyanobacteriota</taxon>
        <taxon>Cyanophyceae</taxon>
        <taxon>Nostocales</taxon>
        <taxon>Nostocaceae</taxon>
        <taxon>Anabaena</taxon>
    </lineage>
</organism>
<feature type="repeat" description="TPR" evidence="3">
    <location>
        <begin position="255"/>
        <end position="288"/>
    </location>
</feature>
<keyword evidence="2 3" id="KW-0802">TPR repeat</keyword>
<feature type="domain" description="Schlafen AlbA-2" evidence="4">
    <location>
        <begin position="17"/>
        <end position="151"/>
    </location>
</feature>
<dbReference type="InterPro" id="IPR038461">
    <property type="entry name" value="Schlafen_AlbA_2_dom_sf"/>
</dbReference>
<keyword evidence="1" id="KW-0677">Repeat</keyword>
<comment type="caution">
    <text evidence="5">The sequence shown here is derived from an EMBL/GenBank/DDBJ whole genome shotgun (WGS) entry which is preliminary data.</text>
</comment>
<reference evidence="5 6" key="1">
    <citation type="journal article" date="2020" name="ISME J.">
        <title>Comparative genomics reveals insights into cyanobacterial evolution and habitat adaptation.</title>
        <authorList>
            <person name="Chen M.Y."/>
            <person name="Teng W.K."/>
            <person name="Zhao L."/>
            <person name="Hu C.X."/>
            <person name="Zhou Y.K."/>
            <person name="Han B.P."/>
            <person name="Song L.R."/>
            <person name="Shu W.S."/>
        </authorList>
    </citation>
    <scope>NUCLEOTIDE SEQUENCE [LARGE SCALE GENOMIC DNA]</scope>
    <source>
        <strain evidence="5 6">FACHB-260</strain>
    </source>
</reference>
<dbReference type="InterPro" id="IPR019734">
    <property type="entry name" value="TPR_rpt"/>
</dbReference>
<evidence type="ECO:0000256" key="1">
    <source>
        <dbReference type="ARBA" id="ARBA00022737"/>
    </source>
</evidence>
<dbReference type="Pfam" id="PF14559">
    <property type="entry name" value="TPR_19"/>
    <property type="match status" value="1"/>
</dbReference>
<evidence type="ECO:0000259" key="4">
    <source>
        <dbReference type="Pfam" id="PF04326"/>
    </source>
</evidence>
<dbReference type="SUPFAM" id="SSF48452">
    <property type="entry name" value="TPR-like"/>
    <property type="match status" value="1"/>
</dbReference>
<dbReference type="PROSITE" id="PS50005">
    <property type="entry name" value="TPR"/>
    <property type="match status" value="1"/>
</dbReference>
<dbReference type="InterPro" id="IPR051685">
    <property type="entry name" value="Ycf3/AcsC/BcsC/TPR_MFPF"/>
</dbReference>
<dbReference type="RefSeq" id="WP_190407511.1">
    <property type="nucleotide sequence ID" value="NZ_JACJRF010000019.1"/>
</dbReference>
<evidence type="ECO:0000313" key="6">
    <source>
        <dbReference type="Proteomes" id="UP000607281"/>
    </source>
</evidence>
<keyword evidence="6" id="KW-1185">Reference proteome</keyword>
<dbReference type="Gene3D" id="1.25.40.10">
    <property type="entry name" value="Tetratricopeptide repeat domain"/>
    <property type="match status" value="1"/>
</dbReference>
<accession>A0ABR8CRS4</accession>
<dbReference type="SMART" id="SM00028">
    <property type="entry name" value="TPR"/>
    <property type="match status" value="4"/>
</dbReference>
<dbReference type="InterPro" id="IPR007421">
    <property type="entry name" value="Schlafen_AlbA_2_dom"/>
</dbReference>
<evidence type="ECO:0000313" key="5">
    <source>
        <dbReference type="EMBL" id="MBD2345063.1"/>
    </source>
</evidence>
<dbReference type="PANTHER" id="PTHR44943:SF8">
    <property type="entry name" value="TPR REPEAT-CONTAINING PROTEIN MJ0263"/>
    <property type="match status" value="1"/>
</dbReference>
<evidence type="ECO:0000256" key="2">
    <source>
        <dbReference type="ARBA" id="ARBA00022803"/>
    </source>
</evidence>
<name>A0ABR8CRS4_9NOST</name>
<protein>
    <submittedName>
        <fullName evidence="5">DNA binding domain-containing protein</fullName>
    </submittedName>
</protein>
<gene>
    <name evidence="5" type="ORF">H6G18_13025</name>
</gene>
<dbReference type="Proteomes" id="UP000607281">
    <property type="component" value="Unassembled WGS sequence"/>
</dbReference>
<dbReference type="Pfam" id="PF04326">
    <property type="entry name" value="SLFN_AlbA_2"/>
    <property type="match status" value="1"/>
</dbReference>
<dbReference type="EMBL" id="JACJRF010000019">
    <property type="protein sequence ID" value="MBD2345063.1"/>
    <property type="molecule type" value="Genomic_DNA"/>
</dbReference>
<evidence type="ECO:0000256" key="3">
    <source>
        <dbReference type="PROSITE-ProRule" id="PRU00339"/>
    </source>
</evidence>
<proteinExistence type="predicted"/>